<dbReference type="Pfam" id="PF00384">
    <property type="entry name" value="Molybdopterin"/>
    <property type="match status" value="1"/>
</dbReference>
<dbReference type="AlphaFoldDB" id="A0A0L7N2Z1"/>
<dbReference type="InterPro" id="IPR006657">
    <property type="entry name" value="MoPterin_dinucl-bd_dom"/>
</dbReference>
<dbReference type="GO" id="GO:0009055">
    <property type="term" value="F:electron transfer activity"/>
    <property type="evidence" value="ECO:0007669"/>
    <property type="project" value="InterPro"/>
</dbReference>
<keyword evidence="8" id="KW-0712">Selenocysteine</keyword>
<dbReference type="Gene3D" id="2.40.40.20">
    <property type="match status" value="1"/>
</dbReference>
<dbReference type="FunFam" id="3.40.228.10:FF:000006">
    <property type="entry name" value="Formate dehydrogenase, alpha subunit, selenocysteine-containing"/>
    <property type="match status" value="1"/>
</dbReference>
<keyword evidence="10" id="KW-0408">Iron</keyword>
<dbReference type="Gene3D" id="3.40.228.10">
    <property type="entry name" value="Dimethylsulfoxide Reductase, domain 2"/>
    <property type="match status" value="2"/>
</dbReference>
<dbReference type="GO" id="GO:0043546">
    <property type="term" value="F:molybdopterin cofactor binding"/>
    <property type="evidence" value="ECO:0007669"/>
    <property type="project" value="InterPro"/>
</dbReference>
<evidence type="ECO:0000256" key="1">
    <source>
        <dbReference type="ARBA" id="ARBA00001966"/>
    </source>
</evidence>
<evidence type="ECO:0000313" key="14">
    <source>
        <dbReference type="EMBL" id="KOC28562.1"/>
    </source>
</evidence>
<evidence type="ECO:0000256" key="10">
    <source>
        <dbReference type="ARBA" id="ARBA00023004"/>
    </source>
</evidence>
<dbReference type="GO" id="GO:0030151">
    <property type="term" value="F:molybdenum ion binding"/>
    <property type="evidence" value="ECO:0007669"/>
    <property type="project" value="TreeGrafter"/>
</dbReference>
<feature type="domain" description="Molybdopterin oxidoreductase" evidence="12">
    <location>
        <begin position="12"/>
        <end position="390"/>
    </location>
</feature>
<comment type="cofactor">
    <cofactor evidence="1">
        <name>[4Fe-4S] cluster</name>
        <dbReference type="ChEBI" id="CHEBI:49883"/>
    </cofactor>
</comment>
<sequence>MAGLAPTFGRGAMTNHWVDIKNADVILIMGGNAAEAHPCGFKWVTEAKEHNKAHFMVVDPRFNRSASVADFYAPIRSGSDIVFLGGVINYLLTNDRIHHEYVKNYTDFSFIVREDFAFDEGIFSGYDPEKRTYDKASWDYELGDDGFVKVDPTLEHPRCVYQWLKKHYAGYTPEKVESICGTPKEKFLHVCEKLASTAEAGRVATILYALGWTQHTTGAQILRTGAMIQLLLGNIGIAGGGMNALRGHSNIQGLTDLGILSASLPGYLTLPNEAEQDYNQYIATRTPKLLRPGQMNYWSNTPKFHVSLMKAWWGAAATAENNWAFDYLPKLDKQYDMLQIFEMMTQGKVNGYIAQGFNPLAALANSNSVREGLKKLKFLVIMDPLVTETSEFWKNHGEFNDVDSASIQTEVFRLPTTCFAEEDGAVVSSSRVLQWHWKAAEPPGEAKTDIAIMSGLHLRLKALYQKDGGKFFEPITNLYWPYAEADHPSSEEVAKEYNGRALVDLFDPKDPTKLIRKAGEQLAGFGEMRDDGTTLGGCWIWAGSWTSSGNQMARRDNSDPTGIGNTLNWAWAWPANRRVLYNRASCDRQGKPFNPERVLIKWNGKQWGGADVPDVAVGLDPEVINPFIMNPEGVARLFARKGMAEGPFPTHYEAFDNPLGYNPMYPNNKLAVISPVIRILETAKGTQGDPKDYPHVGTTYRLTEHFHYWTKHVQLNNIVQPEQFVEIGEALGKELGIETGQKVKVSSKRGFVKAVAVVTKRIKPMKIDGKTIHHVGVPIHWGFSTTGRKGYLANNLTASVGDGNSLTPESKTFLVKVEKI</sequence>
<comment type="caution">
    <text evidence="14">The sequence shown here is derived from an EMBL/GenBank/DDBJ whole genome shotgun (WGS) entry which is preliminary data.</text>
</comment>
<dbReference type="Gene3D" id="3.40.50.740">
    <property type="match status" value="1"/>
</dbReference>
<proteinExistence type="inferred from homology"/>
<dbReference type="Pfam" id="PF01568">
    <property type="entry name" value="Molydop_binding"/>
    <property type="match status" value="1"/>
</dbReference>
<dbReference type="Proteomes" id="UP000037442">
    <property type="component" value="Unassembled WGS sequence"/>
</dbReference>
<dbReference type="InterPro" id="IPR006656">
    <property type="entry name" value="Mopterin_OxRdtase"/>
</dbReference>
<dbReference type="InterPro" id="IPR009010">
    <property type="entry name" value="Asp_de-COase-like_dom_sf"/>
</dbReference>
<evidence type="ECO:0000256" key="5">
    <source>
        <dbReference type="ARBA" id="ARBA00022723"/>
    </source>
</evidence>
<comment type="similarity">
    <text evidence="3">Belongs to the prokaryotic molybdopterin-containing oxidoreductase family.</text>
</comment>
<comment type="subcellular location">
    <subcellularLocation>
        <location evidence="2">Periplasm</location>
    </subcellularLocation>
</comment>
<dbReference type="FunFam" id="3.40.228.10:FF:000009">
    <property type="entry name" value="Formate dehydrogenase, alpha subunit, selenocysteine-containing"/>
    <property type="match status" value="1"/>
</dbReference>
<dbReference type="GO" id="GO:0042597">
    <property type="term" value="C:periplasmic space"/>
    <property type="evidence" value="ECO:0007669"/>
    <property type="project" value="UniProtKB-SubCell"/>
</dbReference>
<dbReference type="GO" id="GO:0009061">
    <property type="term" value="P:anaerobic respiration"/>
    <property type="evidence" value="ECO:0007669"/>
    <property type="project" value="TreeGrafter"/>
</dbReference>
<evidence type="ECO:0000259" key="13">
    <source>
        <dbReference type="Pfam" id="PF01568"/>
    </source>
</evidence>
<dbReference type="GO" id="GO:0008863">
    <property type="term" value="F:formate dehydrogenase (NAD+) activity"/>
    <property type="evidence" value="ECO:0007669"/>
    <property type="project" value="InterPro"/>
</dbReference>
<evidence type="ECO:0000259" key="12">
    <source>
        <dbReference type="Pfam" id="PF00384"/>
    </source>
</evidence>
<dbReference type="NCBIfam" id="TIGR01553">
    <property type="entry name" value="formate-DH-alph"/>
    <property type="match status" value="1"/>
</dbReference>
<dbReference type="InterPro" id="IPR006443">
    <property type="entry name" value="Formate-DH-alph_fdnG"/>
</dbReference>
<evidence type="ECO:0000256" key="9">
    <source>
        <dbReference type="ARBA" id="ARBA00023002"/>
    </source>
</evidence>
<evidence type="ECO:0000256" key="8">
    <source>
        <dbReference type="ARBA" id="ARBA00022933"/>
    </source>
</evidence>
<dbReference type="EMBL" id="JNVD01000008">
    <property type="protein sequence ID" value="KOC28562.1"/>
    <property type="molecule type" value="Genomic_DNA"/>
</dbReference>
<keyword evidence="9" id="KW-0560">Oxidoreductase</keyword>
<keyword evidence="6" id="KW-0732">Signal</keyword>
<evidence type="ECO:0000313" key="15">
    <source>
        <dbReference type="Proteomes" id="UP000037442"/>
    </source>
</evidence>
<feature type="domain" description="Molybdopterin dinucleotide-binding" evidence="13">
    <location>
        <begin position="698"/>
        <end position="813"/>
    </location>
</feature>
<dbReference type="GO" id="GO:0051539">
    <property type="term" value="F:4 iron, 4 sulfur cluster binding"/>
    <property type="evidence" value="ECO:0007669"/>
    <property type="project" value="UniProtKB-KW"/>
</dbReference>
<name>A0A0L7N2Z1_COMTE</name>
<dbReference type="PANTHER" id="PTHR43598">
    <property type="entry name" value="TUNGSTEN-CONTAINING FORMYLMETHANOFURAN DEHYDROGENASE 2 SUBUNIT B"/>
    <property type="match status" value="1"/>
</dbReference>
<gene>
    <name evidence="14" type="ORF">GL58_25450</name>
</gene>
<dbReference type="PANTHER" id="PTHR43598:SF1">
    <property type="entry name" value="FORMATE DEHYDROGENASE-O MAJOR SUBUNIT"/>
    <property type="match status" value="1"/>
</dbReference>
<dbReference type="PATRIC" id="fig|285.49.peg.5286"/>
<reference evidence="15" key="1">
    <citation type="submission" date="2014-06" db="EMBL/GenBank/DDBJ databases">
        <title>Draft genome sequence of C. testosteroni WDL7.</title>
        <authorList>
            <person name="Wu Y."/>
            <person name="Seshan H."/>
            <person name="Arumugam K."/>
        </authorList>
    </citation>
    <scope>NUCLEOTIDE SEQUENCE [LARGE SCALE GENOMIC DNA]</scope>
    <source>
        <strain evidence="15">WDL7</strain>
    </source>
</reference>
<evidence type="ECO:0000256" key="2">
    <source>
        <dbReference type="ARBA" id="ARBA00004418"/>
    </source>
</evidence>
<dbReference type="GO" id="GO:0047111">
    <property type="term" value="F:formate dehydrogenase (cytochrome-c-553) activity"/>
    <property type="evidence" value="ECO:0007669"/>
    <property type="project" value="InterPro"/>
</dbReference>
<protein>
    <submittedName>
        <fullName evidence="14">Formate dehydrogenase</fullName>
    </submittedName>
</protein>
<dbReference type="CDD" id="cd02792">
    <property type="entry name" value="MopB_CT_Formate-Dh-Na-like"/>
    <property type="match status" value="1"/>
</dbReference>
<evidence type="ECO:0000256" key="4">
    <source>
        <dbReference type="ARBA" id="ARBA00022485"/>
    </source>
</evidence>
<dbReference type="FunFam" id="3.40.50.740:FF:000007">
    <property type="entry name" value="Formate dehydrogenase, alpha subunit, selenocysteine-containing"/>
    <property type="match status" value="1"/>
</dbReference>
<keyword evidence="11" id="KW-0411">Iron-sulfur</keyword>
<keyword evidence="7" id="KW-0574">Periplasm</keyword>
<evidence type="ECO:0000256" key="3">
    <source>
        <dbReference type="ARBA" id="ARBA00010312"/>
    </source>
</evidence>
<organism evidence="14 15">
    <name type="scientific">Comamonas testosteroni</name>
    <name type="common">Pseudomonas testosteroni</name>
    <dbReference type="NCBI Taxonomy" id="285"/>
    <lineage>
        <taxon>Bacteria</taxon>
        <taxon>Pseudomonadati</taxon>
        <taxon>Pseudomonadota</taxon>
        <taxon>Betaproteobacteria</taxon>
        <taxon>Burkholderiales</taxon>
        <taxon>Comamonadaceae</taxon>
        <taxon>Comamonas</taxon>
    </lineage>
</organism>
<keyword evidence="4" id="KW-0004">4Fe-4S</keyword>
<keyword evidence="5" id="KW-0479">Metal-binding</keyword>
<evidence type="ECO:0000256" key="11">
    <source>
        <dbReference type="ARBA" id="ARBA00023014"/>
    </source>
</evidence>
<evidence type="ECO:0000256" key="6">
    <source>
        <dbReference type="ARBA" id="ARBA00022729"/>
    </source>
</evidence>
<evidence type="ECO:0000256" key="7">
    <source>
        <dbReference type="ARBA" id="ARBA00022764"/>
    </source>
</evidence>
<dbReference type="SUPFAM" id="SSF50692">
    <property type="entry name" value="ADC-like"/>
    <property type="match status" value="1"/>
</dbReference>
<dbReference type="SUPFAM" id="SSF53706">
    <property type="entry name" value="Formate dehydrogenase/DMSO reductase, domains 1-3"/>
    <property type="match status" value="1"/>
</dbReference>
<accession>A0A0L7N2Z1</accession>